<evidence type="ECO:0000313" key="6">
    <source>
        <dbReference type="Proteomes" id="UP000190852"/>
    </source>
</evidence>
<dbReference type="GO" id="GO:0003700">
    <property type="term" value="F:DNA-binding transcription factor activity"/>
    <property type="evidence" value="ECO:0007669"/>
    <property type="project" value="InterPro"/>
</dbReference>
<name>A0A1T4ZV40_9BACT</name>
<dbReference type="PANTHER" id="PTHR43280">
    <property type="entry name" value="ARAC-FAMILY TRANSCRIPTIONAL REGULATOR"/>
    <property type="match status" value="1"/>
</dbReference>
<evidence type="ECO:0000256" key="3">
    <source>
        <dbReference type="ARBA" id="ARBA00023163"/>
    </source>
</evidence>
<protein>
    <submittedName>
        <fullName evidence="5">AraC-type DNA-binding protein</fullName>
    </submittedName>
</protein>
<accession>A0A1T4ZV40</accession>
<dbReference type="InterPro" id="IPR009057">
    <property type="entry name" value="Homeodomain-like_sf"/>
</dbReference>
<dbReference type="PRINTS" id="PR00032">
    <property type="entry name" value="HTHARAC"/>
</dbReference>
<evidence type="ECO:0000259" key="4">
    <source>
        <dbReference type="PROSITE" id="PS01124"/>
    </source>
</evidence>
<dbReference type="RefSeq" id="WP_079681928.1">
    <property type="nucleotide sequence ID" value="NZ_FUYQ01000001.1"/>
</dbReference>
<dbReference type="PROSITE" id="PS01124">
    <property type="entry name" value="HTH_ARAC_FAMILY_2"/>
    <property type="match status" value="1"/>
</dbReference>
<sequence>MIHLPSFEIIELNKEILSSDNFNNDVIVASAEGSHFPSENPDDLYTSPLRINAVMFILVLQGTAKVGIDFTLYTLMNPSLLMIMPTHTIQVYSRSEDFKAKLLILSQNFLDECSSIKTPPSATLYMQLRKNPYVLLEPEEAVLLNDYTKLFINKIRLKNHHFQLEVLRNTFIGFTLELGNIFVDKESIHKQPVLTRKEEMFQHFLELLLTHSKSEHGVNFYAEKLCITPQYLSLILKELTGKSASKWIDEALLMEAKILLKTPNSTIQQVADMLNFSDQSTFGKFFKKYMGISPMEYRKS</sequence>
<evidence type="ECO:0000256" key="2">
    <source>
        <dbReference type="ARBA" id="ARBA00023125"/>
    </source>
</evidence>
<dbReference type="Gene3D" id="1.10.10.60">
    <property type="entry name" value="Homeodomain-like"/>
    <property type="match status" value="1"/>
</dbReference>
<dbReference type="EMBL" id="FUYQ01000001">
    <property type="protein sequence ID" value="SKB26644.1"/>
    <property type="molecule type" value="Genomic_DNA"/>
</dbReference>
<dbReference type="GO" id="GO:0043565">
    <property type="term" value="F:sequence-specific DNA binding"/>
    <property type="evidence" value="ECO:0007669"/>
    <property type="project" value="InterPro"/>
</dbReference>
<keyword evidence="6" id="KW-1185">Reference proteome</keyword>
<dbReference type="InterPro" id="IPR020449">
    <property type="entry name" value="Tscrpt_reg_AraC-type_HTH"/>
</dbReference>
<keyword evidence="2 5" id="KW-0238">DNA-binding</keyword>
<organism evidence="5 6">
    <name type="scientific">Parabacteroides chartae</name>
    <dbReference type="NCBI Taxonomy" id="1037355"/>
    <lineage>
        <taxon>Bacteria</taxon>
        <taxon>Pseudomonadati</taxon>
        <taxon>Bacteroidota</taxon>
        <taxon>Bacteroidia</taxon>
        <taxon>Bacteroidales</taxon>
        <taxon>Tannerellaceae</taxon>
        <taxon>Parabacteroides</taxon>
    </lineage>
</organism>
<keyword evidence="3" id="KW-0804">Transcription</keyword>
<keyword evidence="1" id="KW-0805">Transcription regulation</keyword>
<feature type="domain" description="HTH araC/xylS-type" evidence="4">
    <location>
        <begin position="202"/>
        <end position="300"/>
    </location>
</feature>
<evidence type="ECO:0000256" key="1">
    <source>
        <dbReference type="ARBA" id="ARBA00023015"/>
    </source>
</evidence>
<dbReference type="Pfam" id="PF12833">
    <property type="entry name" value="HTH_18"/>
    <property type="match status" value="1"/>
</dbReference>
<proteinExistence type="predicted"/>
<dbReference type="PANTHER" id="PTHR43280:SF32">
    <property type="entry name" value="TRANSCRIPTIONAL REGULATORY PROTEIN"/>
    <property type="match status" value="1"/>
</dbReference>
<reference evidence="6" key="1">
    <citation type="submission" date="2017-02" db="EMBL/GenBank/DDBJ databases">
        <authorList>
            <person name="Varghese N."/>
            <person name="Submissions S."/>
        </authorList>
    </citation>
    <scope>NUCLEOTIDE SEQUENCE [LARGE SCALE GENOMIC DNA]</scope>
    <source>
        <strain evidence="6">DSM 24967</strain>
    </source>
</reference>
<gene>
    <name evidence="5" type="ORF">SAMN05660349_00161</name>
</gene>
<dbReference type="SMART" id="SM00342">
    <property type="entry name" value="HTH_ARAC"/>
    <property type="match status" value="1"/>
</dbReference>
<dbReference type="SUPFAM" id="SSF46689">
    <property type="entry name" value="Homeodomain-like"/>
    <property type="match status" value="1"/>
</dbReference>
<evidence type="ECO:0000313" key="5">
    <source>
        <dbReference type="EMBL" id="SKB26644.1"/>
    </source>
</evidence>
<dbReference type="AlphaFoldDB" id="A0A1T4ZV40"/>
<dbReference type="Proteomes" id="UP000190852">
    <property type="component" value="Unassembled WGS sequence"/>
</dbReference>
<dbReference type="InterPro" id="IPR018060">
    <property type="entry name" value="HTH_AraC"/>
</dbReference>